<dbReference type="RefSeq" id="WP_163146403.1">
    <property type="nucleotide sequence ID" value="NZ_CP044456.1"/>
</dbReference>
<evidence type="ECO:0000313" key="2">
    <source>
        <dbReference type="Proteomes" id="UP000503440"/>
    </source>
</evidence>
<dbReference type="Proteomes" id="UP000503440">
    <property type="component" value="Plasmid pB18-1"/>
</dbReference>
<geneLocation type="plasmid" evidence="2">
    <name>pb18-1</name>
</geneLocation>
<gene>
    <name evidence="1" type="ORF">FSC09_15225</name>
</gene>
<dbReference type="EMBL" id="CP044456">
    <property type="protein sequence ID" value="QIC71744.1"/>
    <property type="molecule type" value="Genomic_DNA"/>
</dbReference>
<keyword evidence="1" id="KW-0614">Plasmid</keyword>
<sequence length="416" mass="47292">MSEFEVEHPAARACRTLNNHVALIGNAIVYNNALIQVTEKNDKVIASLYKDELGNYDQEERGFNISKHVIDFVSFYEKKNRRITDNSKQILSLVATIRDTIADFESAKIKNSDDAILLKEEIADRIVNLANEIFASCFNFSSIALEYVSMFHNKDMLISRLEKSVVILNALTQTLKILDFNSLNELGASDIELEKIVSQKLIPVVKVCNYDLKNSALKLHTKLNECRQDKLMQKRSNIVDALYRMFQSKQELNVVIDHSTAPGVFYRVEKTELVARANLLDMKEEVVLSELSNKIASKADKPVEKKDAVDLPEVTEGVEVVMAEPTKLEIALDNFFDALMRNESKHPQLSAVQTYTVLDPGCDIDYWLVSVTNYYRNQFKKKLHIEFAEEQDPIFTGNSQVTDVIISRIQSPEMVA</sequence>
<organism evidence="1 2">
    <name type="scientific">Acinetobacter indicus</name>
    <dbReference type="NCBI Taxonomy" id="756892"/>
    <lineage>
        <taxon>Bacteria</taxon>
        <taxon>Pseudomonadati</taxon>
        <taxon>Pseudomonadota</taxon>
        <taxon>Gammaproteobacteria</taxon>
        <taxon>Moraxellales</taxon>
        <taxon>Moraxellaceae</taxon>
        <taxon>Acinetobacter</taxon>
    </lineage>
</organism>
<accession>A0A6C0Y6A0</accession>
<name>A0A6C0Y6A0_9GAMM</name>
<dbReference type="AlphaFoldDB" id="A0A6C0Y6A0"/>
<proteinExistence type="predicted"/>
<evidence type="ECO:0000313" key="1">
    <source>
        <dbReference type="EMBL" id="QIC71744.1"/>
    </source>
</evidence>
<reference evidence="1 2" key="1">
    <citation type="submission" date="2019-09" db="EMBL/GenBank/DDBJ databases">
        <title>Non-baumannii Acinetobacter spp. carrying blaNDM-1 isolated in China.</title>
        <authorList>
            <person name="Cui C."/>
            <person name="Chen C."/>
            <person name="Sun J."/>
            <person name="Liu Y."/>
        </authorList>
    </citation>
    <scope>NUCLEOTIDE SEQUENCE [LARGE SCALE GENOMIC DNA]</scope>
    <source>
        <strain evidence="1 2">B18</strain>
        <plasmid evidence="2">pb18-1</plasmid>
    </source>
</reference>
<protein>
    <submittedName>
        <fullName evidence="1">Uncharacterized protein</fullName>
    </submittedName>
</protein>